<keyword evidence="10" id="KW-1185">Reference proteome</keyword>
<dbReference type="InterPro" id="IPR036259">
    <property type="entry name" value="MFS_trans_sf"/>
</dbReference>
<dbReference type="PROSITE" id="PS50850">
    <property type="entry name" value="MFS"/>
    <property type="match status" value="1"/>
</dbReference>
<dbReference type="PANTHER" id="PTHR43124:SF10">
    <property type="entry name" value="PURINE EFFLUX PUMP PBUE"/>
    <property type="match status" value="1"/>
</dbReference>
<evidence type="ECO:0000256" key="6">
    <source>
        <dbReference type="ARBA" id="ARBA00023136"/>
    </source>
</evidence>
<dbReference type="EMBL" id="VNJK01000001">
    <property type="protein sequence ID" value="TVX92063.1"/>
    <property type="molecule type" value="Genomic_DNA"/>
</dbReference>
<keyword evidence="3" id="KW-1003">Cell membrane</keyword>
<gene>
    <name evidence="9" type="ORF">FPZ44_02730</name>
</gene>
<dbReference type="CDD" id="cd17324">
    <property type="entry name" value="MFS_NepI_like"/>
    <property type="match status" value="1"/>
</dbReference>
<feature type="transmembrane region" description="Helical" evidence="7">
    <location>
        <begin position="171"/>
        <end position="192"/>
    </location>
</feature>
<feature type="transmembrane region" description="Helical" evidence="7">
    <location>
        <begin position="81"/>
        <end position="100"/>
    </location>
</feature>
<evidence type="ECO:0000256" key="3">
    <source>
        <dbReference type="ARBA" id="ARBA00022475"/>
    </source>
</evidence>
<name>A0A559IWR5_9BACL</name>
<comment type="caution">
    <text evidence="9">The sequence shown here is derived from an EMBL/GenBank/DDBJ whole genome shotgun (WGS) entry which is preliminary data.</text>
</comment>
<feature type="transmembrane region" description="Helical" evidence="7">
    <location>
        <begin position="242"/>
        <end position="265"/>
    </location>
</feature>
<evidence type="ECO:0000313" key="10">
    <source>
        <dbReference type="Proteomes" id="UP000318102"/>
    </source>
</evidence>
<dbReference type="OrthoDB" id="337363at2"/>
<evidence type="ECO:0000313" key="9">
    <source>
        <dbReference type="EMBL" id="TVX92063.1"/>
    </source>
</evidence>
<evidence type="ECO:0000256" key="7">
    <source>
        <dbReference type="SAM" id="Phobius"/>
    </source>
</evidence>
<feature type="transmembrane region" description="Helical" evidence="7">
    <location>
        <begin position="112"/>
        <end position="131"/>
    </location>
</feature>
<comment type="subcellular location">
    <subcellularLocation>
        <location evidence="1">Cell membrane</location>
        <topology evidence="1">Multi-pass membrane protein</topology>
    </subcellularLocation>
</comment>
<evidence type="ECO:0000259" key="8">
    <source>
        <dbReference type="PROSITE" id="PS50850"/>
    </source>
</evidence>
<dbReference type="InterPro" id="IPR011701">
    <property type="entry name" value="MFS"/>
</dbReference>
<feature type="transmembrane region" description="Helical" evidence="7">
    <location>
        <begin position="337"/>
        <end position="359"/>
    </location>
</feature>
<dbReference type="SUPFAM" id="SSF103473">
    <property type="entry name" value="MFS general substrate transporter"/>
    <property type="match status" value="1"/>
</dbReference>
<feature type="transmembrane region" description="Helical" evidence="7">
    <location>
        <begin position="137"/>
        <end position="159"/>
    </location>
</feature>
<keyword evidence="2" id="KW-0813">Transport</keyword>
<sequence length="437" mass="46828">MHFKIYKQLLSLTSSETTHFNVTSLKLKYIYSHSVSRKGSSQLNTRLLLLTIGAFAIGTDSYIVAGILLDIANDMSISISSAGQLVTVFALTIAITAPVLTTLTAKMSPTKILFWTMLLFSIGNIISFLSSTFAMLIISRIIAAMGAALYFPIATLIAAKLAAPGKQGKSISAVSSGLTIAITLGVPIGTWLGNIFNWRIAFLIIAIVGFFVCLLTTIMIPKLEQTNDNASTKDQLPPLKKATVFFLMTAILFITTGSFAVYTFIDPILQAIGDFNLIGLSSMLALFGASSIIGVWLGGYLNDRIGSLPTIYLTIAIKILSLFAFSFIMLYDFSSNVILAGLATISWGITAWMLNAPLLNYLITISPKSPSLLLALNATFSYLGTSAGSALGGFVIDNDAIEMLGLICGLCQLIALLIILVTAKVQKRQALAQQLEV</sequence>
<dbReference type="GO" id="GO:0005886">
    <property type="term" value="C:plasma membrane"/>
    <property type="evidence" value="ECO:0007669"/>
    <property type="project" value="UniProtKB-SubCell"/>
</dbReference>
<feature type="transmembrane region" description="Helical" evidence="7">
    <location>
        <begin position="47"/>
        <end position="69"/>
    </location>
</feature>
<dbReference type="InterPro" id="IPR020846">
    <property type="entry name" value="MFS_dom"/>
</dbReference>
<reference evidence="9 10" key="1">
    <citation type="submission" date="2019-07" db="EMBL/GenBank/DDBJ databases">
        <authorList>
            <person name="Kim J."/>
        </authorList>
    </citation>
    <scope>NUCLEOTIDE SEQUENCE [LARGE SCALE GENOMIC DNA]</scope>
    <source>
        <strain evidence="9 10">N4</strain>
    </source>
</reference>
<dbReference type="InterPro" id="IPR050189">
    <property type="entry name" value="MFS_Efflux_Transporters"/>
</dbReference>
<keyword evidence="4 7" id="KW-0812">Transmembrane</keyword>
<feature type="transmembrane region" description="Helical" evidence="7">
    <location>
        <begin position="371"/>
        <end position="391"/>
    </location>
</feature>
<feature type="domain" description="Major facilitator superfamily (MFS) profile" evidence="8">
    <location>
        <begin position="46"/>
        <end position="427"/>
    </location>
</feature>
<dbReference type="Gene3D" id="1.20.1250.20">
    <property type="entry name" value="MFS general substrate transporter like domains"/>
    <property type="match status" value="1"/>
</dbReference>
<dbReference type="Proteomes" id="UP000318102">
    <property type="component" value="Unassembled WGS sequence"/>
</dbReference>
<dbReference type="PANTHER" id="PTHR43124">
    <property type="entry name" value="PURINE EFFLUX PUMP PBUE"/>
    <property type="match status" value="1"/>
</dbReference>
<keyword evidence="6 7" id="KW-0472">Membrane</keyword>
<feature type="transmembrane region" description="Helical" evidence="7">
    <location>
        <begin position="403"/>
        <end position="423"/>
    </location>
</feature>
<evidence type="ECO:0000256" key="1">
    <source>
        <dbReference type="ARBA" id="ARBA00004651"/>
    </source>
</evidence>
<dbReference type="AlphaFoldDB" id="A0A559IWR5"/>
<evidence type="ECO:0000256" key="5">
    <source>
        <dbReference type="ARBA" id="ARBA00022989"/>
    </source>
</evidence>
<proteinExistence type="predicted"/>
<organism evidence="9 10">
    <name type="scientific">Paenibacillus agilis</name>
    <dbReference type="NCBI Taxonomy" id="3020863"/>
    <lineage>
        <taxon>Bacteria</taxon>
        <taxon>Bacillati</taxon>
        <taxon>Bacillota</taxon>
        <taxon>Bacilli</taxon>
        <taxon>Bacillales</taxon>
        <taxon>Paenibacillaceae</taxon>
        <taxon>Paenibacillus</taxon>
    </lineage>
</organism>
<protein>
    <submittedName>
        <fullName evidence="9">MFS transporter</fullName>
    </submittedName>
</protein>
<dbReference type="Pfam" id="PF07690">
    <property type="entry name" value="MFS_1"/>
    <property type="match status" value="1"/>
</dbReference>
<feature type="transmembrane region" description="Helical" evidence="7">
    <location>
        <begin position="277"/>
        <end position="299"/>
    </location>
</feature>
<dbReference type="GO" id="GO:0022857">
    <property type="term" value="F:transmembrane transporter activity"/>
    <property type="evidence" value="ECO:0007669"/>
    <property type="project" value="InterPro"/>
</dbReference>
<evidence type="ECO:0000256" key="4">
    <source>
        <dbReference type="ARBA" id="ARBA00022692"/>
    </source>
</evidence>
<accession>A0A559IWR5</accession>
<evidence type="ECO:0000256" key="2">
    <source>
        <dbReference type="ARBA" id="ARBA00022448"/>
    </source>
</evidence>
<feature type="transmembrane region" description="Helical" evidence="7">
    <location>
        <begin position="198"/>
        <end position="221"/>
    </location>
</feature>
<feature type="transmembrane region" description="Helical" evidence="7">
    <location>
        <begin position="311"/>
        <end position="331"/>
    </location>
</feature>
<keyword evidence="5 7" id="KW-1133">Transmembrane helix</keyword>